<dbReference type="EMBL" id="HG322950">
    <property type="protein sequence ID" value="CDF82972.1"/>
    <property type="molecule type" value="Genomic_DNA"/>
</dbReference>
<protein>
    <recommendedName>
        <fullName evidence="1">diguanylate cyclase</fullName>
        <ecNumber evidence="1">2.7.7.65</ecNumber>
    </recommendedName>
</protein>
<dbReference type="InterPro" id="IPR000160">
    <property type="entry name" value="GGDEF_dom"/>
</dbReference>
<dbReference type="InterPro" id="IPR050469">
    <property type="entry name" value="Diguanylate_Cyclase"/>
</dbReference>
<keyword evidence="3" id="KW-0812">Transmembrane</keyword>
<keyword evidence="6" id="KW-1185">Reference proteome</keyword>
<dbReference type="Gene3D" id="3.30.70.270">
    <property type="match status" value="1"/>
</dbReference>
<evidence type="ECO:0000259" key="4">
    <source>
        <dbReference type="PROSITE" id="PS50887"/>
    </source>
</evidence>
<dbReference type="InterPro" id="IPR043128">
    <property type="entry name" value="Rev_trsase/Diguanyl_cyclase"/>
</dbReference>
<dbReference type="Proteomes" id="UP000025241">
    <property type="component" value="Chromosome I"/>
</dbReference>
<dbReference type="NCBIfam" id="TIGR00254">
    <property type="entry name" value="GGDEF"/>
    <property type="match status" value="1"/>
</dbReference>
<dbReference type="Pfam" id="PF00990">
    <property type="entry name" value="GGDEF"/>
    <property type="match status" value="1"/>
</dbReference>
<dbReference type="GO" id="GO:0052621">
    <property type="term" value="F:diguanylate cyclase activity"/>
    <property type="evidence" value="ECO:0007669"/>
    <property type="project" value="UniProtKB-EC"/>
</dbReference>
<dbReference type="STRING" id="1301098.PKB_1614"/>
<dbReference type="PROSITE" id="PS50887">
    <property type="entry name" value="GGDEF"/>
    <property type="match status" value="1"/>
</dbReference>
<evidence type="ECO:0000256" key="1">
    <source>
        <dbReference type="ARBA" id="ARBA00012528"/>
    </source>
</evidence>
<feature type="transmembrane region" description="Helical" evidence="3">
    <location>
        <begin position="60"/>
        <end position="77"/>
    </location>
</feature>
<dbReference type="SMART" id="SM00267">
    <property type="entry name" value="GGDEF"/>
    <property type="match status" value="1"/>
</dbReference>
<gene>
    <name evidence="5" type="ORF">PKB_1614</name>
</gene>
<evidence type="ECO:0000256" key="3">
    <source>
        <dbReference type="SAM" id="Phobius"/>
    </source>
</evidence>
<dbReference type="CDD" id="cd01949">
    <property type="entry name" value="GGDEF"/>
    <property type="match status" value="1"/>
</dbReference>
<reference evidence="5 6" key="1">
    <citation type="submission" date="2013-03" db="EMBL/GenBank/DDBJ databases">
        <authorList>
            <person name="Linke B."/>
        </authorList>
    </citation>
    <scope>NUCLEOTIDE SEQUENCE [LARGE SCALE GENOMIC DNA]</scope>
    <source>
        <strain evidence="5 6">B13</strain>
    </source>
</reference>
<evidence type="ECO:0000313" key="5">
    <source>
        <dbReference type="EMBL" id="CDF82972.1"/>
    </source>
</evidence>
<feature type="domain" description="GGDEF" evidence="4">
    <location>
        <begin position="231"/>
        <end position="356"/>
    </location>
</feature>
<dbReference type="OrthoDB" id="9812260at2"/>
<keyword evidence="3" id="KW-0472">Membrane</keyword>
<dbReference type="EC" id="2.7.7.65" evidence="1"/>
<name>A0A024HEP1_PSEKB</name>
<sequence>MFKTVEQEALQRPITAALRQEFQQYEYERQHSFCLLIYAISIGIWFLFDLIVSFQGGQGFTLYSVFALVLLYAQLAILQGIRKAWQFDLFNLVFALSYGIGLRLIIDGLPVILQPVWATLSASAMLYCASILPLRTWAFAGVMALDWLLLSPIFGSMEVGPFRMTLLISYWLFFTGIISYNFHHTREARLRNFAMAKLLLDQAYIDVLTEIPNRRAFMLNVERQMQDAGERRQYLAMVDVDDFKKVNDRFGHDIGDEVLKHVGRQLKHVMNGHEFARLGGEEFGIYLCGLTRLEAEQAVDELCRQVREAPSEPPVTVSIGLALLGPCDSLSQALIKADKALYESKHNGKNRFTYAA</sequence>
<feature type="transmembrane region" description="Helical" evidence="3">
    <location>
        <begin position="112"/>
        <end position="129"/>
    </location>
</feature>
<accession>A0A024HEP1</accession>
<dbReference type="GO" id="GO:1902201">
    <property type="term" value="P:negative regulation of bacterial-type flagellum-dependent cell motility"/>
    <property type="evidence" value="ECO:0007669"/>
    <property type="project" value="TreeGrafter"/>
</dbReference>
<feature type="transmembrane region" description="Helical" evidence="3">
    <location>
        <begin position="136"/>
        <end position="155"/>
    </location>
</feature>
<feature type="transmembrane region" description="Helical" evidence="3">
    <location>
        <begin position="89"/>
        <end position="106"/>
    </location>
</feature>
<dbReference type="InterPro" id="IPR029787">
    <property type="entry name" value="Nucleotide_cyclase"/>
</dbReference>
<dbReference type="KEGG" id="pkc:PKB_1614"/>
<dbReference type="PANTHER" id="PTHR45138">
    <property type="entry name" value="REGULATORY COMPONENTS OF SENSORY TRANSDUCTION SYSTEM"/>
    <property type="match status" value="1"/>
</dbReference>
<comment type="catalytic activity">
    <reaction evidence="2">
        <text>2 GTP = 3',3'-c-di-GMP + 2 diphosphate</text>
        <dbReference type="Rhea" id="RHEA:24898"/>
        <dbReference type="ChEBI" id="CHEBI:33019"/>
        <dbReference type="ChEBI" id="CHEBI:37565"/>
        <dbReference type="ChEBI" id="CHEBI:58805"/>
        <dbReference type="EC" id="2.7.7.65"/>
    </reaction>
</comment>
<dbReference type="PATRIC" id="fig|1301098.3.peg.1606"/>
<evidence type="ECO:0000256" key="2">
    <source>
        <dbReference type="ARBA" id="ARBA00034247"/>
    </source>
</evidence>
<feature type="transmembrane region" description="Helical" evidence="3">
    <location>
        <begin position="161"/>
        <end position="182"/>
    </location>
</feature>
<dbReference type="GO" id="GO:0043709">
    <property type="term" value="P:cell adhesion involved in single-species biofilm formation"/>
    <property type="evidence" value="ECO:0007669"/>
    <property type="project" value="TreeGrafter"/>
</dbReference>
<dbReference type="SUPFAM" id="SSF55073">
    <property type="entry name" value="Nucleotide cyclase"/>
    <property type="match status" value="1"/>
</dbReference>
<dbReference type="AlphaFoldDB" id="A0A024HEP1"/>
<feature type="transmembrane region" description="Helical" evidence="3">
    <location>
        <begin position="33"/>
        <end position="54"/>
    </location>
</feature>
<dbReference type="RefSeq" id="WP_043250582.1">
    <property type="nucleotide sequence ID" value="NZ_HG322950.1"/>
</dbReference>
<reference evidence="5 6" key="2">
    <citation type="submission" date="2014-05" db="EMBL/GenBank/DDBJ databases">
        <title>Genome sequence of the 3-chlorobenzoate degrading bacterium Pseudomonas knackmussii B13 shows multiple evidence for horizontal gene transfer.</title>
        <authorList>
            <person name="Miyazaki R."/>
            <person name="Bertelli C."/>
            <person name="Falquet L."/>
            <person name="Robinson-Rechavi M."/>
            <person name="Gharib W."/>
            <person name="Roy S."/>
            <person name="Van der Meer J.R."/>
        </authorList>
    </citation>
    <scope>NUCLEOTIDE SEQUENCE [LARGE SCALE GENOMIC DNA]</scope>
    <source>
        <strain evidence="5 6">B13</strain>
    </source>
</reference>
<dbReference type="HOGENOM" id="CLU_066630_0_0_6"/>
<proteinExistence type="predicted"/>
<dbReference type="eggNOG" id="COG3706">
    <property type="taxonomic scope" value="Bacteria"/>
</dbReference>
<evidence type="ECO:0000313" key="6">
    <source>
        <dbReference type="Proteomes" id="UP000025241"/>
    </source>
</evidence>
<dbReference type="GO" id="GO:0005886">
    <property type="term" value="C:plasma membrane"/>
    <property type="evidence" value="ECO:0007669"/>
    <property type="project" value="TreeGrafter"/>
</dbReference>
<organism evidence="5 6">
    <name type="scientific">Pseudomonas knackmussii (strain DSM 6978 / CCUG 54928 / LMG 23759 / B13)</name>
    <dbReference type="NCBI Taxonomy" id="1301098"/>
    <lineage>
        <taxon>Bacteria</taxon>
        <taxon>Pseudomonadati</taxon>
        <taxon>Pseudomonadota</taxon>
        <taxon>Gammaproteobacteria</taxon>
        <taxon>Pseudomonadales</taxon>
        <taxon>Pseudomonadaceae</taxon>
        <taxon>Pseudomonas</taxon>
    </lineage>
</organism>
<keyword evidence="3" id="KW-1133">Transmembrane helix</keyword>
<dbReference type="PANTHER" id="PTHR45138:SF9">
    <property type="entry name" value="DIGUANYLATE CYCLASE DGCM-RELATED"/>
    <property type="match status" value="1"/>
</dbReference>